<dbReference type="InterPro" id="IPR022770">
    <property type="entry name" value="IucA/IucC-like_C"/>
</dbReference>
<feature type="domain" description="Aerobactin siderophore biosynthesis IucA/IucC-like C-terminal" evidence="5">
    <location>
        <begin position="437"/>
        <end position="595"/>
    </location>
</feature>
<comment type="similarity">
    <text evidence="2">Belongs to the IucA/IucC family.</text>
</comment>
<gene>
    <name evidence="6" type="ORF">EDM57_05885</name>
</gene>
<feature type="domain" description="Aerobactin siderophore biosynthesis IucA/IucC N-terminal" evidence="4">
    <location>
        <begin position="167"/>
        <end position="405"/>
    </location>
</feature>
<dbReference type="OrthoDB" id="495728at2"/>
<dbReference type="InterPro" id="IPR037455">
    <property type="entry name" value="LucA/IucC-like"/>
</dbReference>
<dbReference type="PANTHER" id="PTHR34384">
    <property type="entry name" value="L-2,3-DIAMINOPROPANOATE--CITRATE LIGASE"/>
    <property type="match status" value="1"/>
</dbReference>
<feature type="region of interest" description="Disordered" evidence="3">
    <location>
        <begin position="600"/>
        <end position="624"/>
    </location>
</feature>
<comment type="caution">
    <text evidence="6">The sequence shown here is derived from an EMBL/GenBank/DDBJ whole genome shotgun (WGS) entry which is preliminary data.</text>
</comment>
<evidence type="ECO:0000313" key="7">
    <source>
        <dbReference type="Proteomes" id="UP000268829"/>
    </source>
</evidence>
<dbReference type="GO" id="GO:0016881">
    <property type="term" value="F:acid-amino acid ligase activity"/>
    <property type="evidence" value="ECO:0007669"/>
    <property type="project" value="UniProtKB-ARBA"/>
</dbReference>
<dbReference type="Proteomes" id="UP000268829">
    <property type="component" value="Unassembled WGS sequence"/>
</dbReference>
<dbReference type="Pfam" id="PF06276">
    <property type="entry name" value="FhuF"/>
    <property type="match status" value="1"/>
</dbReference>
<dbReference type="GO" id="GO:0019290">
    <property type="term" value="P:siderophore biosynthetic process"/>
    <property type="evidence" value="ECO:0007669"/>
    <property type="project" value="InterPro"/>
</dbReference>
<dbReference type="EMBL" id="RHHS01000015">
    <property type="protein sequence ID" value="RNB59003.1"/>
    <property type="molecule type" value="Genomic_DNA"/>
</dbReference>
<evidence type="ECO:0000259" key="4">
    <source>
        <dbReference type="Pfam" id="PF04183"/>
    </source>
</evidence>
<dbReference type="Gene3D" id="1.10.510.40">
    <property type="match status" value="1"/>
</dbReference>
<organism evidence="6 7">
    <name type="scientific">Brevibacillus gelatini</name>
    <dbReference type="NCBI Taxonomy" id="1655277"/>
    <lineage>
        <taxon>Bacteria</taxon>
        <taxon>Bacillati</taxon>
        <taxon>Bacillota</taxon>
        <taxon>Bacilli</taxon>
        <taxon>Bacillales</taxon>
        <taxon>Paenibacillaceae</taxon>
        <taxon>Brevibacillus</taxon>
    </lineage>
</organism>
<reference evidence="6 7" key="1">
    <citation type="submission" date="2018-10" db="EMBL/GenBank/DDBJ databases">
        <title>Phylogenomics of Brevibacillus.</title>
        <authorList>
            <person name="Dunlap C."/>
        </authorList>
    </citation>
    <scope>NUCLEOTIDE SEQUENCE [LARGE SCALE GENOMIC DNA]</scope>
    <source>
        <strain evidence="6 7">DSM 100115</strain>
    </source>
</reference>
<dbReference type="InterPro" id="IPR007310">
    <property type="entry name" value="Aerobactin_biosyn_IucA/IucC_N"/>
</dbReference>
<evidence type="ECO:0000313" key="6">
    <source>
        <dbReference type="EMBL" id="RNB59003.1"/>
    </source>
</evidence>
<name>A0A3M8B6V4_9BACL</name>
<evidence type="ECO:0000256" key="2">
    <source>
        <dbReference type="ARBA" id="ARBA00007832"/>
    </source>
</evidence>
<sequence>METDLQKKEHSLWQRAEQLVFCDLINALLQENMAGLLERARMERAWPGPSGHECSELDEGEHYLCLPLDRACSLVVRVKAAKFIQPYKISRLPVVLIDQQENSVQELDPITFMQLFADSLSAAERQASMPNLQDFQTELRDSIRHTALSFEASLEQNGQKSDAPALLQAERFSAMRDRPFHPTSRAKRGWSDEEYRAYSAEYGRAFGLDWFAVRRDYIQASTGKNIADFILDDAEKASLQQAAHKAGIDDQRYLLMPVHPWQTDRVLPAYYREELAQQICVPVVRGLGEFRPTSSVRALAPSDRQRYHVKVPIGIYSLGALRLLPPRYLHNGAEGQRLLASVMEKDEWLKKRLHLCDETNWWGYHDPAGDPFADKPGHLACLIREYPADLLHDEAVQLIPMSALAVVDLQGKNPLFATWLWARFGKEAGAAEALQLFREVCRELIGTSLRLFRYGIMPEIHGQNVMLIVRDHRITGLLLRDHDTIRLHLPWLAAEGLLEPAYRIKPGTPNSLINETPEQLLSYFQTLGVQVNLYAIADALMTAYALEEAAFWRMIASVVRESLEEADLPETVKSVWKRQLLKSDTWPIRLLLTPLLKRTDSGGGSMPAGTGSTGNPLRLLETEK</sequence>
<protein>
    <recommendedName>
        <fullName evidence="8">IucA/IucC family siderophore biosynthesis protein</fullName>
    </recommendedName>
</protein>
<evidence type="ECO:0000256" key="3">
    <source>
        <dbReference type="SAM" id="MobiDB-lite"/>
    </source>
</evidence>
<comment type="pathway">
    <text evidence="1">Siderophore biosynthesis.</text>
</comment>
<accession>A0A3M8B6V4</accession>
<evidence type="ECO:0000259" key="5">
    <source>
        <dbReference type="Pfam" id="PF06276"/>
    </source>
</evidence>
<dbReference type="RefSeq" id="WP_122903839.1">
    <property type="nucleotide sequence ID" value="NZ_RHHS01000015.1"/>
</dbReference>
<evidence type="ECO:0000256" key="1">
    <source>
        <dbReference type="ARBA" id="ARBA00004924"/>
    </source>
</evidence>
<proteinExistence type="inferred from homology"/>
<keyword evidence="7" id="KW-1185">Reference proteome</keyword>
<evidence type="ECO:0008006" key="8">
    <source>
        <dbReference type="Google" id="ProtNLM"/>
    </source>
</evidence>
<dbReference type="Pfam" id="PF04183">
    <property type="entry name" value="IucA_IucC"/>
    <property type="match status" value="1"/>
</dbReference>
<dbReference type="AlphaFoldDB" id="A0A3M8B6V4"/>
<dbReference type="PANTHER" id="PTHR34384:SF6">
    <property type="entry name" value="STAPHYLOFERRIN B SYNTHASE"/>
    <property type="match status" value="1"/>
</dbReference>